<sequence length="137" mass="15712">MFYFCCRTEILASEFQVRCKSSRKQHFRELKNVSSASKDEAANSNMDAGKLMEAYESCISSLRNSQSERLAISLKRISPANFTKEARCKVPKLLLQEITSLNSLDIQLYNYAQDIFSKQQALVMQNMRQKIRSSSIP</sequence>
<keyword evidence="2" id="KW-1185">Reference proteome</keyword>
<evidence type="ECO:0000313" key="1">
    <source>
        <dbReference type="EMBL" id="CAI9776460.1"/>
    </source>
</evidence>
<proteinExistence type="predicted"/>
<dbReference type="AlphaFoldDB" id="A0AAD1ZZW0"/>
<gene>
    <name evidence="1" type="ORF">FPE_LOCUS23890</name>
</gene>
<organism evidence="1 2">
    <name type="scientific">Fraxinus pennsylvanica</name>
    <dbReference type="NCBI Taxonomy" id="56036"/>
    <lineage>
        <taxon>Eukaryota</taxon>
        <taxon>Viridiplantae</taxon>
        <taxon>Streptophyta</taxon>
        <taxon>Embryophyta</taxon>
        <taxon>Tracheophyta</taxon>
        <taxon>Spermatophyta</taxon>
        <taxon>Magnoliopsida</taxon>
        <taxon>eudicotyledons</taxon>
        <taxon>Gunneridae</taxon>
        <taxon>Pentapetalae</taxon>
        <taxon>asterids</taxon>
        <taxon>lamiids</taxon>
        <taxon>Lamiales</taxon>
        <taxon>Oleaceae</taxon>
        <taxon>Oleeae</taxon>
        <taxon>Fraxinus</taxon>
    </lineage>
</organism>
<dbReference type="Proteomes" id="UP000834106">
    <property type="component" value="Chromosome 14"/>
</dbReference>
<dbReference type="EMBL" id="OU503049">
    <property type="protein sequence ID" value="CAI9776460.1"/>
    <property type="molecule type" value="Genomic_DNA"/>
</dbReference>
<protein>
    <submittedName>
        <fullName evidence="1">Uncharacterized protein</fullName>
    </submittedName>
</protein>
<evidence type="ECO:0000313" key="2">
    <source>
        <dbReference type="Proteomes" id="UP000834106"/>
    </source>
</evidence>
<name>A0AAD1ZZW0_9LAMI</name>
<accession>A0AAD1ZZW0</accession>
<reference evidence="1" key="1">
    <citation type="submission" date="2023-05" db="EMBL/GenBank/DDBJ databases">
        <authorList>
            <person name="Huff M."/>
        </authorList>
    </citation>
    <scope>NUCLEOTIDE SEQUENCE</scope>
</reference>